<dbReference type="EMBL" id="UINC01132170">
    <property type="protein sequence ID" value="SVD14316.1"/>
    <property type="molecule type" value="Genomic_DNA"/>
</dbReference>
<gene>
    <name evidence="2" type="ORF">METZ01_LOCUS367170</name>
</gene>
<feature type="non-terminal residue" evidence="2">
    <location>
        <position position="70"/>
    </location>
</feature>
<protein>
    <submittedName>
        <fullName evidence="2">Uncharacterized protein</fullName>
    </submittedName>
</protein>
<feature type="region of interest" description="Disordered" evidence="1">
    <location>
        <begin position="25"/>
        <end position="45"/>
    </location>
</feature>
<reference evidence="2" key="1">
    <citation type="submission" date="2018-05" db="EMBL/GenBank/DDBJ databases">
        <authorList>
            <person name="Lanie J.A."/>
            <person name="Ng W.-L."/>
            <person name="Kazmierczak K.M."/>
            <person name="Andrzejewski T.M."/>
            <person name="Davidsen T.M."/>
            <person name="Wayne K.J."/>
            <person name="Tettelin H."/>
            <person name="Glass J.I."/>
            <person name="Rusch D."/>
            <person name="Podicherti R."/>
            <person name="Tsui H.-C.T."/>
            <person name="Winkler M.E."/>
        </authorList>
    </citation>
    <scope>NUCLEOTIDE SEQUENCE</scope>
</reference>
<evidence type="ECO:0000256" key="1">
    <source>
        <dbReference type="SAM" id="MobiDB-lite"/>
    </source>
</evidence>
<accession>A0A382SWQ0</accession>
<sequence>MKNFTNILIYTVIILIISSCGSKPQVTPGPEIVEKEKPSTKGMPDWFFNPPTAEDAYYGVGSAKMSNLER</sequence>
<name>A0A382SWQ0_9ZZZZ</name>
<dbReference type="AlphaFoldDB" id="A0A382SWQ0"/>
<proteinExistence type="predicted"/>
<evidence type="ECO:0000313" key="2">
    <source>
        <dbReference type="EMBL" id="SVD14316.1"/>
    </source>
</evidence>
<dbReference type="PROSITE" id="PS51257">
    <property type="entry name" value="PROKAR_LIPOPROTEIN"/>
    <property type="match status" value="1"/>
</dbReference>
<organism evidence="2">
    <name type="scientific">marine metagenome</name>
    <dbReference type="NCBI Taxonomy" id="408172"/>
    <lineage>
        <taxon>unclassified sequences</taxon>
        <taxon>metagenomes</taxon>
        <taxon>ecological metagenomes</taxon>
    </lineage>
</organism>